<dbReference type="PROSITE" id="PS51379">
    <property type="entry name" value="4FE4S_FER_2"/>
    <property type="match status" value="2"/>
</dbReference>
<dbReference type="AlphaFoldDB" id="A0A419EX84"/>
<dbReference type="InterPro" id="IPR017900">
    <property type="entry name" value="4Fe4S_Fe_S_CS"/>
</dbReference>
<dbReference type="Gene3D" id="1.10.10.10">
    <property type="entry name" value="Winged helix-like DNA-binding domain superfamily/Winged helix DNA-binding domain"/>
    <property type="match status" value="1"/>
</dbReference>
<dbReference type="InterPro" id="IPR017896">
    <property type="entry name" value="4Fe4S_Fe-S-bd"/>
</dbReference>
<feature type="domain" description="4Fe-4S ferredoxin-type" evidence="4">
    <location>
        <begin position="271"/>
        <end position="298"/>
    </location>
</feature>
<organism evidence="5 6">
    <name type="scientific">Candidatus Abyssobacteria bacterium SURF_17</name>
    <dbReference type="NCBI Taxonomy" id="2093361"/>
    <lineage>
        <taxon>Bacteria</taxon>
        <taxon>Pseudomonadati</taxon>
        <taxon>Candidatus Hydrogenedentota</taxon>
        <taxon>Candidatus Abyssobacteria</taxon>
    </lineage>
</organism>
<reference evidence="5 6" key="1">
    <citation type="journal article" date="2017" name="ISME J.">
        <title>Energy and carbon metabolisms in a deep terrestrial subsurface fluid microbial community.</title>
        <authorList>
            <person name="Momper L."/>
            <person name="Jungbluth S.P."/>
            <person name="Lee M.D."/>
            <person name="Amend J.P."/>
        </authorList>
    </citation>
    <scope>NUCLEOTIDE SEQUENCE [LARGE SCALE GENOMIC DNA]</scope>
    <source>
        <strain evidence="5">SURF_17</strain>
    </source>
</reference>
<name>A0A419EX84_9BACT</name>
<protein>
    <submittedName>
        <fullName evidence="5">4Fe-4S dicluster domain-containing protein</fullName>
    </submittedName>
</protein>
<dbReference type="PROSITE" id="PS00198">
    <property type="entry name" value="4FE4S_FER_1"/>
    <property type="match status" value="1"/>
</dbReference>
<evidence type="ECO:0000313" key="5">
    <source>
        <dbReference type="EMBL" id="RJP69462.1"/>
    </source>
</evidence>
<keyword evidence="3" id="KW-0411">Iron-sulfur</keyword>
<sequence length="357" mass="39822">MSNDPYLELQRFLDQFPLGFPQTPSGIEMEILKRLFTEEEAKIAVHLTPLPEEVSQIAERAGLNERDLDGKLDSMAQKGLVFRIRRGEKTLYRAAPFMIGLYEYSVKRIDKELATLFKEYYETAYLGEMGASNVPGFKVLPVDENIQADTVLLPFHKLKESIKSARKIAVADCVCRKEARLTGEGCTHPIETCLSFGAAAEYYIENGMGREITADEAIRIIEEADKAGLVHASANAKHLSNICNCCPCCCASMKGITKRGHDKHKYLNTLFEAIVDARECVACEVCRDRCPVGAIEVQETAVVDRGKCLGCGLCATECPSNAITLRLREDREEPFERTFELGMAILEGKHRRLNSAE</sequence>
<dbReference type="Proteomes" id="UP000285961">
    <property type="component" value="Unassembled WGS sequence"/>
</dbReference>
<dbReference type="GO" id="GO:0046872">
    <property type="term" value="F:metal ion binding"/>
    <property type="evidence" value="ECO:0007669"/>
    <property type="project" value="UniProtKB-KW"/>
</dbReference>
<dbReference type="EMBL" id="QZKI01000082">
    <property type="protein sequence ID" value="RJP69462.1"/>
    <property type="molecule type" value="Genomic_DNA"/>
</dbReference>
<evidence type="ECO:0000256" key="2">
    <source>
        <dbReference type="ARBA" id="ARBA00023004"/>
    </source>
</evidence>
<accession>A0A419EX84</accession>
<gene>
    <name evidence="5" type="ORF">C4532_10940</name>
</gene>
<evidence type="ECO:0000256" key="3">
    <source>
        <dbReference type="ARBA" id="ARBA00023014"/>
    </source>
</evidence>
<evidence type="ECO:0000313" key="6">
    <source>
        <dbReference type="Proteomes" id="UP000285961"/>
    </source>
</evidence>
<dbReference type="Pfam" id="PF00037">
    <property type="entry name" value="Fer4"/>
    <property type="match status" value="1"/>
</dbReference>
<proteinExistence type="predicted"/>
<evidence type="ECO:0000259" key="4">
    <source>
        <dbReference type="PROSITE" id="PS51379"/>
    </source>
</evidence>
<keyword evidence="2" id="KW-0408">Iron</keyword>
<feature type="domain" description="4Fe-4S ferredoxin-type" evidence="4">
    <location>
        <begin position="299"/>
        <end position="328"/>
    </location>
</feature>
<dbReference type="InterPro" id="IPR036388">
    <property type="entry name" value="WH-like_DNA-bd_sf"/>
</dbReference>
<dbReference type="GO" id="GO:0051536">
    <property type="term" value="F:iron-sulfur cluster binding"/>
    <property type="evidence" value="ECO:0007669"/>
    <property type="project" value="UniProtKB-KW"/>
</dbReference>
<comment type="caution">
    <text evidence="5">The sequence shown here is derived from an EMBL/GenBank/DDBJ whole genome shotgun (WGS) entry which is preliminary data.</text>
</comment>
<dbReference type="SUPFAM" id="SSF54862">
    <property type="entry name" value="4Fe-4S ferredoxins"/>
    <property type="match status" value="1"/>
</dbReference>
<keyword evidence="1" id="KW-0479">Metal-binding</keyword>
<dbReference type="Gene3D" id="3.30.70.20">
    <property type="match status" value="1"/>
</dbReference>
<evidence type="ECO:0000256" key="1">
    <source>
        <dbReference type="ARBA" id="ARBA00022723"/>
    </source>
</evidence>